<sequence>MNRKQFFVIDTNVLVSAVLFKNSKARQALNKAQNIGKVLMSSSLLLEVEDVLFRPKFDKYVTQFERRFFLSNFLKTVKFVEVREIINICRDPKDNKILALAVDGKVESIITGDQDLLILNVFENVKIMTIQEFIDLDKEN</sequence>
<dbReference type="Pfam" id="PF13470">
    <property type="entry name" value="PIN_3"/>
    <property type="match status" value="1"/>
</dbReference>
<dbReference type="SMART" id="SM00670">
    <property type="entry name" value="PINc"/>
    <property type="match status" value="1"/>
</dbReference>
<dbReference type="PATRIC" id="fig|423471.3.peg.4644"/>
<dbReference type="GeneID" id="88768314"/>
<dbReference type="PANTHER" id="PTHR34610:SF3">
    <property type="entry name" value="SSL7007 PROTEIN"/>
    <property type="match status" value="1"/>
</dbReference>
<dbReference type="NCBIfam" id="TIGR00305">
    <property type="entry name" value="putative toxin-antitoxin system toxin component, PIN family"/>
    <property type="match status" value="1"/>
</dbReference>
<dbReference type="SUPFAM" id="SSF88723">
    <property type="entry name" value="PIN domain-like"/>
    <property type="match status" value="1"/>
</dbReference>
<proteinExistence type="predicted"/>
<organism evidence="2 3">
    <name type="scientific">Crocosphaera watsonii WH 0003</name>
    <dbReference type="NCBI Taxonomy" id="423471"/>
    <lineage>
        <taxon>Bacteria</taxon>
        <taxon>Bacillati</taxon>
        <taxon>Cyanobacteriota</taxon>
        <taxon>Cyanophyceae</taxon>
        <taxon>Oscillatoriophycideae</taxon>
        <taxon>Chroococcales</taxon>
        <taxon>Aphanothecaceae</taxon>
        <taxon>Crocosphaera</taxon>
    </lineage>
</organism>
<evidence type="ECO:0000313" key="3">
    <source>
        <dbReference type="Proteomes" id="UP000003477"/>
    </source>
</evidence>
<evidence type="ECO:0000313" key="2">
    <source>
        <dbReference type="EMBL" id="EHJ10300.1"/>
    </source>
</evidence>
<dbReference type="InterPro" id="IPR002850">
    <property type="entry name" value="PIN_toxin-like"/>
</dbReference>
<accession>G5JBZ4</accession>
<name>G5JBZ4_CROWT</name>
<dbReference type="RefSeq" id="WP_007312754.1">
    <property type="nucleotide sequence ID" value="NZ_AESD01000737.1"/>
</dbReference>
<protein>
    <recommendedName>
        <fullName evidence="1">PIN domain-containing protein</fullName>
    </recommendedName>
</protein>
<dbReference type="InterPro" id="IPR029060">
    <property type="entry name" value="PIN-like_dom_sf"/>
</dbReference>
<feature type="domain" description="PIN" evidence="1">
    <location>
        <begin position="5"/>
        <end position="118"/>
    </location>
</feature>
<dbReference type="AlphaFoldDB" id="G5JBZ4"/>
<gene>
    <name evidence="2" type="ORF">CWATWH0003_4955</name>
</gene>
<reference evidence="2 3" key="1">
    <citation type="journal article" date="2011" name="Front. Microbiol.">
        <title>Two Strains of Crocosphaera watsonii with Highly Conserved Genomes are Distinguished by Strain-Specific Features.</title>
        <authorList>
            <person name="Bench S.R."/>
            <person name="Ilikchyan I.N."/>
            <person name="Tripp H.J."/>
            <person name="Zehr J.P."/>
        </authorList>
    </citation>
    <scope>NUCLEOTIDE SEQUENCE [LARGE SCALE GENOMIC DNA]</scope>
    <source>
        <strain evidence="2 3">WH 0003</strain>
    </source>
</reference>
<comment type="caution">
    <text evidence="2">The sequence shown here is derived from an EMBL/GenBank/DDBJ whole genome shotgun (WGS) entry which is preliminary data.</text>
</comment>
<dbReference type="InterPro" id="IPR002716">
    <property type="entry name" value="PIN_dom"/>
</dbReference>
<dbReference type="PANTHER" id="PTHR34610">
    <property type="entry name" value="SSL7007 PROTEIN"/>
    <property type="match status" value="1"/>
</dbReference>
<dbReference type="Proteomes" id="UP000003477">
    <property type="component" value="Unassembled WGS sequence"/>
</dbReference>
<evidence type="ECO:0000259" key="1">
    <source>
        <dbReference type="SMART" id="SM00670"/>
    </source>
</evidence>
<dbReference type="EMBL" id="AESD01000737">
    <property type="protein sequence ID" value="EHJ10300.1"/>
    <property type="molecule type" value="Genomic_DNA"/>
</dbReference>